<name>B0DLI3_LACBS</name>
<evidence type="ECO:0000313" key="3">
    <source>
        <dbReference type="Proteomes" id="UP000001194"/>
    </source>
</evidence>
<sequence>MPQFPSDLNHDLDLAFDMPQNTQRVTRSRKAKIPDIPLPETRAKPGTRKREAKDVVKPRASKRKAIMEDAEAPMRVMKKPTVANEGEAEPTEAEVGEQQEEDDAGGSGSLPAENPNTITGSGEQSSITLPTESGGLRNKENGDDVEHIATTTRDMRPPQKPRPRPRPRRLITGSDSENNDNQDDQFPSSRRGYRQLRPIIRDDSSDADDAIFKGFTSRIPKLSDRKADIDMEDAQ</sequence>
<feature type="compositionally biased region" description="Basic residues" evidence="1">
    <location>
        <begin position="159"/>
        <end position="169"/>
    </location>
</feature>
<dbReference type="RefSeq" id="XP_001884745.1">
    <property type="nucleotide sequence ID" value="XM_001884710.1"/>
</dbReference>
<feature type="region of interest" description="Disordered" evidence="1">
    <location>
        <begin position="1"/>
        <end position="209"/>
    </location>
</feature>
<feature type="compositionally biased region" description="Basic and acidic residues" evidence="1">
    <location>
        <begin position="137"/>
        <end position="157"/>
    </location>
</feature>
<dbReference type="Proteomes" id="UP000001194">
    <property type="component" value="Unassembled WGS sequence"/>
</dbReference>
<evidence type="ECO:0000256" key="1">
    <source>
        <dbReference type="SAM" id="MobiDB-lite"/>
    </source>
</evidence>
<organism evidence="3">
    <name type="scientific">Laccaria bicolor (strain S238N-H82 / ATCC MYA-4686)</name>
    <name type="common">Bicoloured deceiver</name>
    <name type="synonym">Laccaria laccata var. bicolor</name>
    <dbReference type="NCBI Taxonomy" id="486041"/>
    <lineage>
        <taxon>Eukaryota</taxon>
        <taxon>Fungi</taxon>
        <taxon>Dikarya</taxon>
        <taxon>Basidiomycota</taxon>
        <taxon>Agaricomycotina</taxon>
        <taxon>Agaricomycetes</taxon>
        <taxon>Agaricomycetidae</taxon>
        <taxon>Agaricales</taxon>
        <taxon>Agaricineae</taxon>
        <taxon>Hydnangiaceae</taxon>
        <taxon>Laccaria</taxon>
    </lineage>
</organism>
<protein>
    <submittedName>
        <fullName evidence="2">Predicted protein</fullName>
    </submittedName>
</protein>
<feature type="compositionally biased region" description="Acidic residues" evidence="1">
    <location>
        <begin position="86"/>
        <end position="104"/>
    </location>
</feature>
<feature type="compositionally biased region" description="Polar residues" evidence="1">
    <location>
        <begin position="114"/>
        <end position="131"/>
    </location>
</feature>
<evidence type="ECO:0000313" key="2">
    <source>
        <dbReference type="EMBL" id="EDR04573.1"/>
    </source>
</evidence>
<dbReference type="EMBL" id="DS547117">
    <property type="protein sequence ID" value="EDR04573.1"/>
    <property type="molecule type" value="Genomic_DNA"/>
</dbReference>
<feature type="compositionally biased region" description="Basic and acidic residues" evidence="1">
    <location>
        <begin position="48"/>
        <end position="57"/>
    </location>
</feature>
<dbReference type="InParanoid" id="B0DLI3"/>
<proteinExistence type="predicted"/>
<accession>B0DLI3</accession>
<dbReference type="AlphaFoldDB" id="B0DLI3"/>
<gene>
    <name evidence="2" type="ORF">LACBIDRAFT_304380</name>
</gene>
<dbReference type="KEGG" id="lbc:LACBIDRAFT_304380"/>
<dbReference type="HOGENOM" id="CLU_1180399_0_0_1"/>
<dbReference type="GeneID" id="6080377"/>
<keyword evidence="3" id="KW-1185">Reference proteome</keyword>
<reference evidence="2 3" key="1">
    <citation type="journal article" date="2008" name="Nature">
        <title>The genome of Laccaria bicolor provides insights into mycorrhizal symbiosis.</title>
        <authorList>
            <person name="Martin F."/>
            <person name="Aerts A."/>
            <person name="Ahren D."/>
            <person name="Brun A."/>
            <person name="Danchin E.G.J."/>
            <person name="Duchaussoy F."/>
            <person name="Gibon J."/>
            <person name="Kohler A."/>
            <person name="Lindquist E."/>
            <person name="Pereda V."/>
            <person name="Salamov A."/>
            <person name="Shapiro H.J."/>
            <person name="Wuyts J."/>
            <person name="Blaudez D."/>
            <person name="Buee M."/>
            <person name="Brokstein P."/>
            <person name="Canbaeck B."/>
            <person name="Cohen D."/>
            <person name="Courty P.E."/>
            <person name="Coutinho P.M."/>
            <person name="Delaruelle C."/>
            <person name="Detter J.C."/>
            <person name="Deveau A."/>
            <person name="DiFazio S."/>
            <person name="Duplessis S."/>
            <person name="Fraissinet-Tachet L."/>
            <person name="Lucic E."/>
            <person name="Frey-Klett P."/>
            <person name="Fourrey C."/>
            <person name="Feussner I."/>
            <person name="Gay G."/>
            <person name="Grimwood J."/>
            <person name="Hoegger P.J."/>
            <person name="Jain P."/>
            <person name="Kilaru S."/>
            <person name="Labbe J."/>
            <person name="Lin Y.C."/>
            <person name="Legue V."/>
            <person name="Le Tacon F."/>
            <person name="Marmeisse R."/>
            <person name="Melayah D."/>
            <person name="Montanini B."/>
            <person name="Muratet M."/>
            <person name="Nehls U."/>
            <person name="Niculita-Hirzel H."/>
            <person name="Oudot-Le Secq M.P."/>
            <person name="Peter M."/>
            <person name="Quesneville H."/>
            <person name="Rajashekar B."/>
            <person name="Reich M."/>
            <person name="Rouhier N."/>
            <person name="Schmutz J."/>
            <person name="Yin T."/>
            <person name="Chalot M."/>
            <person name="Henrissat B."/>
            <person name="Kuees U."/>
            <person name="Lucas S."/>
            <person name="Van de Peer Y."/>
            <person name="Podila G.K."/>
            <person name="Polle A."/>
            <person name="Pukkila P.J."/>
            <person name="Richardson P.M."/>
            <person name="Rouze P."/>
            <person name="Sanders I.R."/>
            <person name="Stajich J.E."/>
            <person name="Tunlid A."/>
            <person name="Tuskan G."/>
            <person name="Grigoriev I.V."/>
        </authorList>
    </citation>
    <scope>NUCLEOTIDE SEQUENCE [LARGE SCALE GENOMIC DNA]</scope>
    <source>
        <strain evidence="3">S238N-H82 / ATCC MYA-4686</strain>
    </source>
</reference>